<evidence type="ECO:0000313" key="2">
    <source>
        <dbReference type="EMBL" id="OWM85026.1"/>
    </source>
</evidence>
<reference evidence="3" key="1">
    <citation type="journal article" date="2017" name="Plant J.">
        <title>The pomegranate (Punica granatum L.) genome and the genomics of punicalagin biosynthesis.</title>
        <authorList>
            <person name="Qin G."/>
            <person name="Xu C."/>
            <person name="Ming R."/>
            <person name="Tang H."/>
            <person name="Guyot R."/>
            <person name="Kramer E.M."/>
            <person name="Hu Y."/>
            <person name="Yi X."/>
            <person name="Qi Y."/>
            <person name="Xu X."/>
            <person name="Gao Z."/>
            <person name="Pan H."/>
            <person name="Jian J."/>
            <person name="Tian Y."/>
            <person name="Yue Z."/>
            <person name="Xu Y."/>
        </authorList>
    </citation>
    <scope>NUCLEOTIDE SEQUENCE [LARGE SCALE GENOMIC DNA]</scope>
    <source>
        <strain evidence="3">cv. Dabenzi</strain>
    </source>
</reference>
<accession>A0A218XJX9</accession>
<dbReference type="AlphaFoldDB" id="A0A218XJX9"/>
<evidence type="ECO:0000313" key="3">
    <source>
        <dbReference type="Proteomes" id="UP000197138"/>
    </source>
</evidence>
<evidence type="ECO:0000256" key="1">
    <source>
        <dbReference type="SAM" id="MobiDB-lite"/>
    </source>
</evidence>
<protein>
    <submittedName>
        <fullName evidence="2">Uncharacterized protein</fullName>
    </submittedName>
</protein>
<dbReference type="Proteomes" id="UP000197138">
    <property type="component" value="Unassembled WGS sequence"/>
</dbReference>
<feature type="region of interest" description="Disordered" evidence="1">
    <location>
        <begin position="1"/>
        <end position="32"/>
    </location>
</feature>
<name>A0A218XJX9_PUNGR</name>
<organism evidence="2 3">
    <name type="scientific">Punica granatum</name>
    <name type="common">Pomegranate</name>
    <dbReference type="NCBI Taxonomy" id="22663"/>
    <lineage>
        <taxon>Eukaryota</taxon>
        <taxon>Viridiplantae</taxon>
        <taxon>Streptophyta</taxon>
        <taxon>Embryophyta</taxon>
        <taxon>Tracheophyta</taxon>
        <taxon>Spermatophyta</taxon>
        <taxon>Magnoliopsida</taxon>
        <taxon>eudicotyledons</taxon>
        <taxon>Gunneridae</taxon>
        <taxon>Pentapetalae</taxon>
        <taxon>rosids</taxon>
        <taxon>malvids</taxon>
        <taxon>Myrtales</taxon>
        <taxon>Lythraceae</taxon>
        <taxon>Punica</taxon>
    </lineage>
</organism>
<dbReference type="EMBL" id="MTKT01001287">
    <property type="protein sequence ID" value="OWM85026.1"/>
    <property type="molecule type" value="Genomic_DNA"/>
</dbReference>
<sequence length="100" mass="10481">MRHRPPLSPFLSLSGTESIGETKRSWGHHQPTKFPMGLPTAFSGSNNLVKVVVSDDDGTGQPPVSPSSLAGRERERGGRGGGGGPPPPLGEVIETPKDSR</sequence>
<proteinExistence type="predicted"/>
<gene>
    <name evidence="2" type="ORF">CDL15_Pgr027813</name>
</gene>
<comment type="caution">
    <text evidence="2">The sequence shown here is derived from an EMBL/GenBank/DDBJ whole genome shotgun (WGS) entry which is preliminary data.</text>
</comment>
<feature type="region of interest" description="Disordered" evidence="1">
    <location>
        <begin position="52"/>
        <end position="100"/>
    </location>
</feature>